<dbReference type="EMBL" id="HADW01011926">
    <property type="protein sequence ID" value="SBP13326.1"/>
    <property type="molecule type" value="Transcribed_RNA"/>
</dbReference>
<evidence type="ECO:0000256" key="4">
    <source>
        <dbReference type="SAM" id="Coils"/>
    </source>
</evidence>
<dbReference type="InterPro" id="IPR037518">
    <property type="entry name" value="MPN"/>
</dbReference>
<dbReference type="PANTHER" id="PTHR31728:SF2">
    <property type="entry name" value="BRCA1-A COMPLEX SUBUNIT ABRAXAS 1"/>
    <property type="match status" value="1"/>
</dbReference>
<dbReference type="InterPro" id="IPR023238">
    <property type="entry name" value="FAM175"/>
</dbReference>
<dbReference type="EMBL" id="HADX01013069">
    <property type="protein sequence ID" value="SBP35301.1"/>
    <property type="molecule type" value="Transcribed_RNA"/>
</dbReference>
<proteinExistence type="predicted"/>
<reference evidence="7" key="2">
    <citation type="submission" date="2016-06" db="EMBL/GenBank/DDBJ databases">
        <title>The genome of a short-lived fish provides insights into sex chromosome evolution and the genetic control of aging.</title>
        <authorList>
            <person name="Reichwald K."/>
            <person name="Felder M."/>
            <person name="Petzold A."/>
            <person name="Koch P."/>
            <person name="Groth M."/>
            <person name="Platzer M."/>
        </authorList>
    </citation>
    <scope>NUCLEOTIDE SEQUENCE</scope>
    <source>
        <tissue evidence="7">Brain</tissue>
    </source>
</reference>
<dbReference type="GO" id="GO:0008017">
    <property type="term" value="F:microtubule binding"/>
    <property type="evidence" value="ECO:0007669"/>
    <property type="project" value="TreeGrafter"/>
</dbReference>
<gene>
    <name evidence="7" type="primary">FAM175A</name>
</gene>
<dbReference type="GO" id="GO:0090307">
    <property type="term" value="P:mitotic spindle assembly"/>
    <property type="evidence" value="ECO:0007669"/>
    <property type="project" value="TreeGrafter"/>
</dbReference>
<dbReference type="PANTHER" id="PTHR31728">
    <property type="entry name" value="ABRAXAS FAMILY MEMBER"/>
    <property type="match status" value="1"/>
</dbReference>
<dbReference type="GO" id="GO:0070536">
    <property type="term" value="P:protein K63-linked deubiquitination"/>
    <property type="evidence" value="ECO:0007669"/>
    <property type="project" value="TreeGrafter"/>
</dbReference>
<accession>A0A1A7X5K8</accession>
<reference evidence="7" key="1">
    <citation type="submission" date="2016-05" db="EMBL/GenBank/DDBJ databases">
        <authorList>
            <person name="Lavstsen T."/>
            <person name="Jespersen J.S."/>
        </authorList>
    </citation>
    <scope>NUCLEOTIDE SEQUENCE</scope>
    <source>
        <tissue evidence="7">Brain</tissue>
    </source>
</reference>
<dbReference type="GO" id="GO:0008608">
    <property type="term" value="P:attachment of spindle microtubules to kinetochore"/>
    <property type="evidence" value="ECO:0007669"/>
    <property type="project" value="TreeGrafter"/>
</dbReference>
<dbReference type="AlphaFoldDB" id="A0A1A7X5K8"/>
<evidence type="ECO:0000256" key="3">
    <source>
        <dbReference type="ARBA" id="ARBA00023242"/>
    </source>
</evidence>
<evidence type="ECO:0000259" key="6">
    <source>
        <dbReference type="PROSITE" id="PS50249"/>
    </source>
</evidence>
<evidence type="ECO:0000256" key="2">
    <source>
        <dbReference type="ARBA" id="ARBA00023054"/>
    </source>
</evidence>
<dbReference type="PRINTS" id="PR02051">
    <property type="entry name" value="PROTEINF175"/>
</dbReference>
<name>A0A1A7X5K8_9TELE</name>
<evidence type="ECO:0000313" key="7">
    <source>
        <dbReference type="EMBL" id="SBP13326.1"/>
    </source>
</evidence>
<keyword evidence="2 4" id="KW-0175">Coiled coil</keyword>
<feature type="coiled-coil region" evidence="4">
    <location>
        <begin position="220"/>
        <end position="261"/>
    </location>
</feature>
<dbReference type="PROSITE" id="PS50249">
    <property type="entry name" value="MPN"/>
    <property type="match status" value="1"/>
</dbReference>
<feature type="region of interest" description="Disordered" evidence="5">
    <location>
        <begin position="331"/>
        <end position="357"/>
    </location>
</feature>
<sequence length="357" mass="40470">MIMAEPTVRVPGIVLASLMFQHVNSDSDVEGLLLGESRFDEQVTISDSQPDHIHIEEIYNIQQHVACHRLNTLYSSSGEVNMDVLQKMLSDHNQDKVIGWYRQRRNTEQHMTFAEKLVHEKLKSAVSNPHMIFMLLTSCRVTPAGSTHKMEYSAFISRSRCFMNIPVLVTNLGLLEQQGYWKVSAPCSAEGYNLTMRKHGSKFFCPNGLLREVNEMNKMNESLQVQLQKACSDVEESERVVEGLQAEISALKKRLEDGRQAAAGKAAETQAPPEPRNNRKLLEAVKALLGSAPMFLTQTLNLQAFPVPDESIFMETQIDSDTVQEQHPLLQESSTNCQKRQQETLVGRERKRRRSKC</sequence>
<keyword evidence="3" id="KW-0539">Nucleus</keyword>
<evidence type="ECO:0000256" key="5">
    <source>
        <dbReference type="SAM" id="MobiDB-lite"/>
    </source>
</evidence>
<feature type="domain" description="MPN" evidence="6">
    <location>
        <begin position="7"/>
        <end position="156"/>
    </location>
</feature>
<dbReference type="GO" id="GO:0005634">
    <property type="term" value="C:nucleus"/>
    <property type="evidence" value="ECO:0007669"/>
    <property type="project" value="UniProtKB-SubCell"/>
</dbReference>
<evidence type="ECO:0000256" key="1">
    <source>
        <dbReference type="ARBA" id="ARBA00004123"/>
    </source>
</evidence>
<dbReference type="Pfam" id="PF21125">
    <property type="entry name" value="MPN_2A_DUB_like"/>
    <property type="match status" value="1"/>
</dbReference>
<comment type="subcellular location">
    <subcellularLocation>
        <location evidence="1">Nucleus</location>
    </subcellularLocation>
</comment>
<protein>
    <submittedName>
        <fullName evidence="7">Family with sequence similarity 175, member A</fullName>
    </submittedName>
</protein>
<organism evidence="7">
    <name type="scientific">Iconisemion striatum</name>
    <dbReference type="NCBI Taxonomy" id="60296"/>
    <lineage>
        <taxon>Eukaryota</taxon>
        <taxon>Metazoa</taxon>
        <taxon>Chordata</taxon>
        <taxon>Craniata</taxon>
        <taxon>Vertebrata</taxon>
        <taxon>Euteleostomi</taxon>
        <taxon>Actinopterygii</taxon>
        <taxon>Neopterygii</taxon>
        <taxon>Teleostei</taxon>
        <taxon>Neoteleostei</taxon>
        <taxon>Acanthomorphata</taxon>
        <taxon>Ovalentaria</taxon>
        <taxon>Atherinomorphae</taxon>
        <taxon>Cyprinodontiformes</taxon>
        <taxon>Nothobranchiidae</taxon>
        <taxon>Iconisemion</taxon>
    </lineage>
</organism>
<dbReference type="GO" id="GO:0031593">
    <property type="term" value="F:polyubiquitin modification-dependent protein binding"/>
    <property type="evidence" value="ECO:0007669"/>
    <property type="project" value="TreeGrafter"/>
</dbReference>